<gene>
    <name evidence="7" type="ORF">ACFPP9_06625</name>
</gene>
<evidence type="ECO:0000256" key="1">
    <source>
        <dbReference type="ARBA" id="ARBA00004442"/>
    </source>
</evidence>
<evidence type="ECO:0000313" key="7">
    <source>
        <dbReference type="EMBL" id="MFC5515439.1"/>
    </source>
</evidence>
<dbReference type="PANTHER" id="PTHR30329">
    <property type="entry name" value="STATOR ELEMENT OF FLAGELLAR MOTOR COMPLEX"/>
    <property type="match status" value="1"/>
</dbReference>
<evidence type="ECO:0000259" key="6">
    <source>
        <dbReference type="PROSITE" id="PS51123"/>
    </source>
</evidence>
<dbReference type="Pfam" id="PF00691">
    <property type="entry name" value="OmpA"/>
    <property type="match status" value="1"/>
</dbReference>
<evidence type="ECO:0000256" key="5">
    <source>
        <dbReference type="SAM" id="SignalP"/>
    </source>
</evidence>
<feature type="signal peptide" evidence="5">
    <location>
        <begin position="1"/>
        <end position="30"/>
    </location>
</feature>
<dbReference type="RefSeq" id="WP_266342309.1">
    <property type="nucleotide sequence ID" value="NZ_JAPKNH010000001.1"/>
</dbReference>
<dbReference type="CDD" id="cd07185">
    <property type="entry name" value="OmpA_C-like"/>
    <property type="match status" value="1"/>
</dbReference>
<dbReference type="PROSITE" id="PS01068">
    <property type="entry name" value="OMPA_1"/>
    <property type="match status" value="1"/>
</dbReference>
<dbReference type="Proteomes" id="UP001596150">
    <property type="component" value="Unassembled WGS sequence"/>
</dbReference>
<sequence length="204" mass="21545">MSRSIRNTSSLSFAVAVVALLGGAHSPASAQTALSGDQIVQTMGSAARAAPPGLTAALIRQAVQQHMIDNPGMPITWKPLELLNNLAQIDVQIQFALNSAIIRPESYSTIGSMADALHHPVLGGYKFVVTGNTDTTGNRKDNLALSQARADAVVEALTTTFSVDPARVEAVGLGQEALEDVKNPKNPINRRVQLINIGKYLPGK</sequence>
<keyword evidence="2 4" id="KW-0472">Membrane</keyword>
<evidence type="ECO:0000256" key="3">
    <source>
        <dbReference type="ARBA" id="ARBA00023237"/>
    </source>
</evidence>
<keyword evidence="3" id="KW-0998">Cell outer membrane</keyword>
<keyword evidence="5" id="KW-0732">Signal</keyword>
<dbReference type="PANTHER" id="PTHR30329:SF21">
    <property type="entry name" value="LIPOPROTEIN YIAD-RELATED"/>
    <property type="match status" value="1"/>
</dbReference>
<dbReference type="InterPro" id="IPR050330">
    <property type="entry name" value="Bact_OuterMem_StrucFunc"/>
</dbReference>
<dbReference type="PRINTS" id="PR01021">
    <property type="entry name" value="OMPADOMAIN"/>
</dbReference>
<dbReference type="InterPro" id="IPR036737">
    <property type="entry name" value="OmpA-like_sf"/>
</dbReference>
<evidence type="ECO:0000256" key="4">
    <source>
        <dbReference type="PROSITE-ProRule" id="PRU00473"/>
    </source>
</evidence>
<organism evidence="7 8">
    <name type="scientific">Kaistia terrae</name>
    <dbReference type="NCBI Taxonomy" id="537017"/>
    <lineage>
        <taxon>Bacteria</taxon>
        <taxon>Pseudomonadati</taxon>
        <taxon>Pseudomonadota</taxon>
        <taxon>Alphaproteobacteria</taxon>
        <taxon>Hyphomicrobiales</taxon>
        <taxon>Kaistiaceae</taxon>
        <taxon>Kaistia</taxon>
    </lineage>
</organism>
<evidence type="ECO:0000256" key="2">
    <source>
        <dbReference type="ARBA" id="ARBA00023136"/>
    </source>
</evidence>
<reference evidence="8" key="1">
    <citation type="journal article" date="2019" name="Int. J. Syst. Evol. Microbiol.">
        <title>The Global Catalogue of Microorganisms (GCM) 10K type strain sequencing project: providing services to taxonomists for standard genome sequencing and annotation.</title>
        <authorList>
            <consortium name="The Broad Institute Genomics Platform"/>
            <consortium name="The Broad Institute Genome Sequencing Center for Infectious Disease"/>
            <person name="Wu L."/>
            <person name="Ma J."/>
        </authorList>
    </citation>
    <scope>NUCLEOTIDE SEQUENCE [LARGE SCALE GENOMIC DNA]</scope>
    <source>
        <strain evidence="8">KACC 12633</strain>
    </source>
</reference>
<comment type="subcellular location">
    <subcellularLocation>
        <location evidence="1">Cell outer membrane</location>
    </subcellularLocation>
</comment>
<protein>
    <submittedName>
        <fullName evidence="7">OmpA family protein</fullName>
    </submittedName>
</protein>
<dbReference type="EMBL" id="JBHSML010000003">
    <property type="protein sequence ID" value="MFC5515439.1"/>
    <property type="molecule type" value="Genomic_DNA"/>
</dbReference>
<dbReference type="InterPro" id="IPR006665">
    <property type="entry name" value="OmpA-like"/>
</dbReference>
<feature type="domain" description="OmpA-like" evidence="6">
    <location>
        <begin position="82"/>
        <end position="200"/>
    </location>
</feature>
<evidence type="ECO:0000313" key="8">
    <source>
        <dbReference type="Proteomes" id="UP001596150"/>
    </source>
</evidence>
<proteinExistence type="predicted"/>
<dbReference type="PROSITE" id="PS51123">
    <property type="entry name" value="OMPA_2"/>
    <property type="match status" value="1"/>
</dbReference>
<dbReference type="InterPro" id="IPR006690">
    <property type="entry name" value="OMPA-like_CS"/>
</dbReference>
<dbReference type="SUPFAM" id="SSF103088">
    <property type="entry name" value="OmpA-like"/>
    <property type="match status" value="1"/>
</dbReference>
<feature type="chain" id="PRO_5045142223" evidence="5">
    <location>
        <begin position="31"/>
        <end position="204"/>
    </location>
</feature>
<comment type="caution">
    <text evidence="7">The sequence shown here is derived from an EMBL/GenBank/DDBJ whole genome shotgun (WGS) entry which is preliminary data.</text>
</comment>
<name>A0ABW0PYI4_9HYPH</name>
<keyword evidence="8" id="KW-1185">Reference proteome</keyword>
<dbReference type="InterPro" id="IPR006664">
    <property type="entry name" value="OMP_bac"/>
</dbReference>
<accession>A0ABW0PYI4</accession>
<dbReference type="Gene3D" id="3.30.1330.60">
    <property type="entry name" value="OmpA-like domain"/>
    <property type="match status" value="1"/>
</dbReference>